<protein>
    <submittedName>
        <fullName evidence="3">Ras- protein Rab6</fullName>
    </submittedName>
</protein>
<dbReference type="InterPro" id="IPR050227">
    <property type="entry name" value="Rab"/>
</dbReference>
<reference evidence="3" key="1">
    <citation type="submission" date="2020-05" db="EMBL/GenBank/DDBJ databases">
        <title>Phylogenomic resolution of chytrid fungi.</title>
        <authorList>
            <person name="Stajich J.E."/>
            <person name="Amses K."/>
            <person name="Simmons R."/>
            <person name="Seto K."/>
            <person name="Myers J."/>
            <person name="Bonds A."/>
            <person name="Quandt C.A."/>
            <person name="Barry K."/>
            <person name="Liu P."/>
            <person name="Grigoriev I."/>
            <person name="Longcore J.E."/>
            <person name="James T.Y."/>
        </authorList>
    </citation>
    <scope>NUCLEOTIDE SEQUENCE</scope>
    <source>
        <strain evidence="3">PLAUS21</strain>
    </source>
</reference>
<evidence type="ECO:0000313" key="4">
    <source>
        <dbReference type="Proteomes" id="UP001210925"/>
    </source>
</evidence>
<dbReference type="Proteomes" id="UP001210925">
    <property type="component" value="Unassembled WGS sequence"/>
</dbReference>
<sequence>MSEMQKPIRKYKVVLLGEISVGKTAIISRFLYDKFDDKYQATIGIDFMSKNMYMDDKTIRLQLWDTAGQTSFLNTTKWVNDVRSERGDDIIIFLVGNKTDLTDRQVSTEEGEQKAKELNVMFMETSAKVGYNITPLFKKVALTLPGIDEPVSSHSRIDVKYTPKNANSSCSC</sequence>
<evidence type="ECO:0000313" key="3">
    <source>
        <dbReference type="EMBL" id="KAJ3254778.1"/>
    </source>
</evidence>
<dbReference type="PROSITE" id="PS51419">
    <property type="entry name" value="RAB"/>
    <property type="match status" value="1"/>
</dbReference>
<dbReference type="NCBIfam" id="TIGR00231">
    <property type="entry name" value="small_GTP"/>
    <property type="match status" value="1"/>
</dbReference>
<dbReference type="InterPro" id="IPR027417">
    <property type="entry name" value="P-loop_NTPase"/>
</dbReference>
<dbReference type="SMART" id="SM00173">
    <property type="entry name" value="RAS"/>
    <property type="match status" value="1"/>
</dbReference>
<dbReference type="SUPFAM" id="SSF52540">
    <property type="entry name" value="P-loop containing nucleoside triphosphate hydrolases"/>
    <property type="match status" value="1"/>
</dbReference>
<evidence type="ECO:0000256" key="2">
    <source>
        <dbReference type="ARBA" id="ARBA00023134"/>
    </source>
</evidence>
<keyword evidence="2" id="KW-0342">GTP-binding</keyword>
<dbReference type="SMART" id="SM00175">
    <property type="entry name" value="RAB"/>
    <property type="match status" value="1"/>
</dbReference>
<keyword evidence="1" id="KW-0547">Nucleotide-binding</keyword>
<dbReference type="Gene3D" id="3.40.50.300">
    <property type="entry name" value="P-loop containing nucleotide triphosphate hydrolases"/>
    <property type="match status" value="2"/>
</dbReference>
<accession>A0AAD5UD86</accession>
<dbReference type="PRINTS" id="PR00449">
    <property type="entry name" value="RASTRNSFRMNG"/>
</dbReference>
<organism evidence="3 4">
    <name type="scientific">Boothiomyces macroporosus</name>
    <dbReference type="NCBI Taxonomy" id="261099"/>
    <lineage>
        <taxon>Eukaryota</taxon>
        <taxon>Fungi</taxon>
        <taxon>Fungi incertae sedis</taxon>
        <taxon>Chytridiomycota</taxon>
        <taxon>Chytridiomycota incertae sedis</taxon>
        <taxon>Chytridiomycetes</taxon>
        <taxon>Rhizophydiales</taxon>
        <taxon>Terramycetaceae</taxon>
        <taxon>Boothiomyces</taxon>
    </lineage>
</organism>
<dbReference type="Pfam" id="PF00071">
    <property type="entry name" value="Ras"/>
    <property type="match status" value="1"/>
</dbReference>
<evidence type="ECO:0000256" key="1">
    <source>
        <dbReference type="ARBA" id="ARBA00022741"/>
    </source>
</evidence>
<dbReference type="PROSITE" id="PS51421">
    <property type="entry name" value="RAS"/>
    <property type="match status" value="1"/>
</dbReference>
<dbReference type="InterPro" id="IPR001806">
    <property type="entry name" value="Small_GTPase"/>
</dbReference>
<gene>
    <name evidence="3" type="primary">RAB6</name>
    <name evidence="3" type="ORF">HK103_006853</name>
</gene>
<dbReference type="GO" id="GO:0003924">
    <property type="term" value="F:GTPase activity"/>
    <property type="evidence" value="ECO:0007669"/>
    <property type="project" value="InterPro"/>
</dbReference>
<dbReference type="GO" id="GO:0005525">
    <property type="term" value="F:GTP binding"/>
    <property type="evidence" value="ECO:0007669"/>
    <property type="project" value="UniProtKB-KW"/>
</dbReference>
<dbReference type="CDD" id="cd01861">
    <property type="entry name" value="Rab6"/>
    <property type="match status" value="1"/>
</dbReference>
<name>A0AAD5UD86_9FUNG</name>
<dbReference type="EMBL" id="JADGKB010000078">
    <property type="protein sequence ID" value="KAJ3254778.1"/>
    <property type="molecule type" value="Genomic_DNA"/>
</dbReference>
<comment type="caution">
    <text evidence="3">The sequence shown here is derived from an EMBL/GenBank/DDBJ whole genome shotgun (WGS) entry which is preliminary data.</text>
</comment>
<dbReference type="InterPro" id="IPR005225">
    <property type="entry name" value="Small_GTP-bd"/>
</dbReference>
<dbReference type="PANTHER" id="PTHR47977">
    <property type="entry name" value="RAS-RELATED PROTEIN RAB"/>
    <property type="match status" value="1"/>
</dbReference>
<proteinExistence type="predicted"/>
<keyword evidence="4" id="KW-1185">Reference proteome</keyword>
<dbReference type="SMART" id="SM00174">
    <property type="entry name" value="RHO"/>
    <property type="match status" value="1"/>
</dbReference>
<dbReference type="AlphaFoldDB" id="A0AAD5UD86"/>